<gene>
    <name evidence="6" type="ORF">EZS27_018930</name>
</gene>
<evidence type="ECO:0000256" key="1">
    <source>
        <dbReference type="ARBA" id="ARBA00004442"/>
    </source>
</evidence>
<evidence type="ECO:0000256" key="4">
    <source>
        <dbReference type="ARBA" id="ARBA00023237"/>
    </source>
</evidence>
<keyword evidence="4" id="KW-0998">Cell outer membrane</keyword>
<comment type="subcellular location">
    <subcellularLocation>
        <location evidence="1">Cell outer membrane</location>
    </subcellularLocation>
</comment>
<dbReference type="EMBL" id="SNRY01001223">
    <property type="protein sequence ID" value="KAA6332578.1"/>
    <property type="molecule type" value="Genomic_DNA"/>
</dbReference>
<organism evidence="6">
    <name type="scientific">termite gut metagenome</name>
    <dbReference type="NCBI Taxonomy" id="433724"/>
    <lineage>
        <taxon>unclassified sequences</taxon>
        <taxon>metagenomes</taxon>
        <taxon>organismal metagenomes</taxon>
    </lineage>
</organism>
<evidence type="ECO:0000256" key="3">
    <source>
        <dbReference type="ARBA" id="ARBA00023136"/>
    </source>
</evidence>
<keyword evidence="2" id="KW-0732">Signal</keyword>
<dbReference type="AlphaFoldDB" id="A0A5J4RG47"/>
<evidence type="ECO:0000259" key="5">
    <source>
        <dbReference type="Pfam" id="PF07980"/>
    </source>
</evidence>
<dbReference type="SUPFAM" id="SSF48452">
    <property type="entry name" value="TPR-like"/>
    <property type="match status" value="1"/>
</dbReference>
<feature type="domain" description="RagB/SusD" evidence="5">
    <location>
        <begin position="3"/>
        <end position="230"/>
    </location>
</feature>
<proteinExistence type="predicted"/>
<dbReference type="GO" id="GO:0009279">
    <property type="term" value="C:cell outer membrane"/>
    <property type="evidence" value="ECO:0007669"/>
    <property type="project" value="UniProtKB-SubCell"/>
</dbReference>
<accession>A0A5J4RG47</accession>
<dbReference type="InterPro" id="IPR011990">
    <property type="entry name" value="TPR-like_helical_dom_sf"/>
</dbReference>
<sequence>MHFNREPRFYADLAFDGSIWYMENRTSNHESWTVKARYGQQQARVGAYIFSATGYWPKKYVNWRFEIQSDGRFTVKDYPWPEIRLSDLYLLYAEALNEAADNQGNRDKAIEYVDFVRARAGLEGVKESWDEHANNTKYNTQAGLRAIIQQERGIELMFEGHRYWDLRRWILGSKLNQTIHDWDIEQETPIAYYRPKELFKQSFVEPRDYLAPFREYTLIVNPNLVQNPGWYLNTNLKRNSI</sequence>
<reference evidence="6" key="1">
    <citation type="submission" date="2019-03" db="EMBL/GenBank/DDBJ databases">
        <title>Single cell metagenomics reveals metabolic interactions within the superorganism composed of flagellate Streblomastix strix and complex community of Bacteroidetes bacteria on its surface.</title>
        <authorList>
            <person name="Treitli S.C."/>
            <person name="Kolisko M."/>
            <person name="Husnik F."/>
            <person name="Keeling P."/>
            <person name="Hampl V."/>
        </authorList>
    </citation>
    <scope>NUCLEOTIDE SEQUENCE</scope>
    <source>
        <strain evidence="6">STM</strain>
    </source>
</reference>
<dbReference type="Gene3D" id="1.25.40.390">
    <property type="match status" value="1"/>
</dbReference>
<dbReference type="InterPro" id="IPR012944">
    <property type="entry name" value="SusD_RagB_dom"/>
</dbReference>
<name>A0A5J4RG47_9ZZZZ</name>
<dbReference type="Pfam" id="PF07980">
    <property type="entry name" value="SusD_RagB"/>
    <property type="match status" value="1"/>
</dbReference>
<comment type="caution">
    <text evidence="6">The sequence shown here is derived from an EMBL/GenBank/DDBJ whole genome shotgun (WGS) entry which is preliminary data.</text>
</comment>
<protein>
    <submittedName>
        <fullName evidence="6">RagB/SusD family nutrient uptake outer membrane protein</fullName>
    </submittedName>
</protein>
<evidence type="ECO:0000256" key="2">
    <source>
        <dbReference type="ARBA" id="ARBA00022729"/>
    </source>
</evidence>
<keyword evidence="3" id="KW-0472">Membrane</keyword>
<evidence type="ECO:0000313" key="6">
    <source>
        <dbReference type="EMBL" id="KAA6332578.1"/>
    </source>
</evidence>